<reference evidence="1 2" key="1">
    <citation type="submission" date="2015-10" db="EMBL/GenBank/DDBJ databases">
        <title>Draft genome sequence of Streptomyces bungoensis DSM 41781, type strain for the species Streptomyces bungoensis.</title>
        <authorList>
            <person name="Ruckert C."/>
            <person name="Winkler A."/>
            <person name="Kalinowski J."/>
            <person name="Kampfer P."/>
            <person name="Glaeser S."/>
        </authorList>
    </citation>
    <scope>NUCLEOTIDE SEQUENCE [LARGE SCALE GENOMIC DNA]</scope>
    <source>
        <strain evidence="1 2">DSM 41781</strain>
    </source>
</reference>
<sequence>MTAYDLPADLEATVVGLLYQRAAELDWLHLTDIERTNYYASWTEDPQIGGKLLLFIKKPDAVRVWMKNGPMKEYSRALNGVGKYAQFVDQRRTDVQTLITKALGPEWLVVPDTQKIKPLRLTVRRNDNEDDERRFCWGPSRDLKHLVWRAISDQVEGDTTPWVICVVSPFTRPAANSERAQHQRLATRLGLEIIDVTH</sequence>
<dbReference type="RefSeq" id="WP_061927209.1">
    <property type="nucleotide sequence ID" value="NZ_KQ948866.1"/>
</dbReference>
<gene>
    <name evidence="1" type="ORF">AQJ66_26860</name>
</gene>
<organism evidence="1 2">
    <name type="scientific">Streptomyces bungoensis</name>
    <dbReference type="NCBI Taxonomy" id="285568"/>
    <lineage>
        <taxon>Bacteria</taxon>
        <taxon>Bacillati</taxon>
        <taxon>Actinomycetota</taxon>
        <taxon>Actinomycetes</taxon>
        <taxon>Kitasatosporales</taxon>
        <taxon>Streptomycetaceae</taxon>
        <taxon>Streptomyces</taxon>
    </lineage>
</organism>
<protein>
    <submittedName>
        <fullName evidence="1">Uncharacterized protein</fullName>
    </submittedName>
</protein>
<name>A0A101SUW7_9ACTN</name>
<proteinExistence type="predicted"/>
<dbReference type="Proteomes" id="UP000053024">
    <property type="component" value="Unassembled WGS sequence"/>
</dbReference>
<evidence type="ECO:0000313" key="2">
    <source>
        <dbReference type="Proteomes" id="UP000053024"/>
    </source>
</evidence>
<comment type="caution">
    <text evidence="1">The sequence shown here is derived from an EMBL/GenBank/DDBJ whole genome shotgun (WGS) entry which is preliminary data.</text>
</comment>
<accession>A0A101SUW7</accession>
<dbReference type="OrthoDB" id="9182727at2"/>
<dbReference type="EMBL" id="LMWX01000048">
    <property type="protein sequence ID" value="KUN80359.1"/>
    <property type="molecule type" value="Genomic_DNA"/>
</dbReference>
<keyword evidence="2" id="KW-1185">Reference proteome</keyword>
<dbReference type="AlphaFoldDB" id="A0A101SUW7"/>
<dbReference type="STRING" id="285568.AQJ66_26860"/>
<evidence type="ECO:0000313" key="1">
    <source>
        <dbReference type="EMBL" id="KUN80359.1"/>
    </source>
</evidence>